<evidence type="ECO:0000256" key="7">
    <source>
        <dbReference type="ARBA" id="ARBA00073759"/>
    </source>
</evidence>
<dbReference type="GO" id="GO:0043130">
    <property type="term" value="F:ubiquitin binding"/>
    <property type="evidence" value="ECO:0007669"/>
    <property type="project" value="TreeGrafter"/>
</dbReference>
<evidence type="ECO:0000256" key="3">
    <source>
        <dbReference type="ARBA" id="ARBA00023054"/>
    </source>
</evidence>
<evidence type="ECO:0000259" key="10">
    <source>
        <dbReference type="PROSITE" id="PS51399"/>
    </source>
</evidence>
<dbReference type="EMBL" id="JALJAT010000005">
    <property type="protein sequence ID" value="KAK4469234.1"/>
    <property type="molecule type" value="Genomic_DNA"/>
</dbReference>
<dbReference type="InterPro" id="IPR012989">
    <property type="entry name" value="SEP_domain"/>
</dbReference>
<dbReference type="SUPFAM" id="SSF102848">
    <property type="entry name" value="NSFL1 (p97 ATPase) cofactor p47, SEP domain"/>
    <property type="match status" value="1"/>
</dbReference>
<dbReference type="PANTHER" id="PTHR23333">
    <property type="entry name" value="UBX DOMAIN CONTAINING PROTEIN"/>
    <property type="match status" value="1"/>
</dbReference>
<proteinExistence type="predicted"/>
<evidence type="ECO:0000256" key="8">
    <source>
        <dbReference type="ARBA" id="ARBA00075811"/>
    </source>
</evidence>
<reference evidence="11" key="2">
    <citation type="journal article" date="2023" name="Infect Dis Poverty">
        <title>Chromosome-scale genome of the human blood fluke Schistosoma mekongi and its implications for public health.</title>
        <authorList>
            <person name="Zhou M."/>
            <person name="Xu L."/>
            <person name="Xu D."/>
            <person name="Chen W."/>
            <person name="Khan J."/>
            <person name="Hu Y."/>
            <person name="Huang H."/>
            <person name="Wei H."/>
            <person name="Zhang Y."/>
            <person name="Chusongsang P."/>
            <person name="Tanasarnprasert K."/>
            <person name="Hu X."/>
            <person name="Limpanont Y."/>
            <person name="Lv Z."/>
        </authorList>
    </citation>
    <scope>NUCLEOTIDE SEQUENCE</scope>
    <source>
        <strain evidence="11">LV_2022a</strain>
    </source>
</reference>
<keyword evidence="12" id="KW-1185">Reference proteome</keyword>
<evidence type="ECO:0000256" key="5">
    <source>
        <dbReference type="ARBA" id="ARBA00059434"/>
    </source>
</evidence>
<comment type="subunit">
    <text evidence="6">Interacts with GNA12, GNA13, RND1, RND2 and RND3.</text>
</comment>
<reference evidence="11" key="1">
    <citation type="submission" date="2022-04" db="EMBL/GenBank/DDBJ databases">
        <authorList>
            <person name="Xu L."/>
            <person name="Lv Z."/>
        </authorList>
    </citation>
    <scope>NUCLEOTIDE SEQUENCE</scope>
    <source>
        <strain evidence="11">LV_2022a</strain>
    </source>
</reference>
<evidence type="ECO:0000256" key="2">
    <source>
        <dbReference type="ARBA" id="ARBA00022490"/>
    </source>
</evidence>
<comment type="subcellular location">
    <subcellularLocation>
        <location evidence="1">Cytoplasm</location>
        <location evidence="1">Cytoskeleton</location>
    </subcellularLocation>
</comment>
<evidence type="ECO:0000313" key="11">
    <source>
        <dbReference type="EMBL" id="KAK4469234.1"/>
    </source>
</evidence>
<dbReference type="FunFam" id="3.30.420.210:FF:000003">
    <property type="entry name" value="UBX domain protein 11"/>
    <property type="match status" value="1"/>
</dbReference>
<evidence type="ECO:0000256" key="6">
    <source>
        <dbReference type="ARBA" id="ARBA00062345"/>
    </source>
</evidence>
<dbReference type="PANTHER" id="PTHR23333:SF4">
    <property type="entry name" value="UBX DOMAIN-CONTAINING PROTEIN 11"/>
    <property type="match status" value="1"/>
</dbReference>
<keyword evidence="2" id="KW-0963">Cytoplasm</keyword>
<dbReference type="Pfam" id="PF08059">
    <property type="entry name" value="SEP"/>
    <property type="match status" value="1"/>
</dbReference>
<organism evidence="11 12">
    <name type="scientific">Schistosoma mekongi</name>
    <name type="common">Parasitic worm</name>
    <dbReference type="NCBI Taxonomy" id="38744"/>
    <lineage>
        <taxon>Eukaryota</taxon>
        <taxon>Metazoa</taxon>
        <taxon>Spiralia</taxon>
        <taxon>Lophotrochozoa</taxon>
        <taxon>Platyhelminthes</taxon>
        <taxon>Trematoda</taxon>
        <taxon>Digenea</taxon>
        <taxon>Strigeidida</taxon>
        <taxon>Schistosomatoidea</taxon>
        <taxon>Schistosomatidae</taxon>
        <taxon>Schistosoma</taxon>
    </lineage>
</organism>
<dbReference type="InterPro" id="IPR036241">
    <property type="entry name" value="NSFL1C_SEP_dom_sf"/>
</dbReference>
<dbReference type="GO" id="GO:0005856">
    <property type="term" value="C:cytoskeleton"/>
    <property type="evidence" value="ECO:0007669"/>
    <property type="project" value="UniProtKB-SubCell"/>
</dbReference>
<dbReference type="GO" id="GO:0043161">
    <property type="term" value="P:proteasome-mediated ubiquitin-dependent protein catabolic process"/>
    <property type="evidence" value="ECO:0007669"/>
    <property type="project" value="TreeGrafter"/>
</dbReference>
<comment type="caution">
    <text evidence="11">The sequence shown here is derived from an EMBL/GenBank/DDBJ whole genome shotgun (WGS) entry which is preliminary data.</text>
</comment>
<keyword evidence="3" id="KW-0175">Coiled coil</keyword>
<evidence type="ECO:0000256" key="4">
    <source>
        <dbReference type="ARBA" id="ARBA00023212"/>
    </source>
</evidence>
<keyword evidence="4" id="KW-0206">Cytoskeleton</keyword>
<feature type="domain" description="SEP" evidence="10">
    <location>
        <begin position="232"/>
        <end position="296"/>
    </location>
</feature>
<name>A0AAE1Z9I0_SCHME</name>
<evidence type="ECO:0000256" key="1">
    <source>
        <dbReference type="ARBA" id="ARBA00004245"/>
    </source>
</evidence>
<dbReference type="PROSITE" id="PS51399">
    <property type="entry name" value="SEP"/>
    <property type="match status" value="1"/>
</dbReference>
<evidence type="ECO:0000256" key="9">
    <source>
        <dbReference type="ARBA" id="ARBA00081109"/>
    </source>
</evidence>
<comment type="function">
    <text evidence="5">May be involved in the reorganization of actin cytoskeleton mediated by RND1, RND2 and RND3. Promotes RHOA activation mediated by GNA12 and GNA13.</text>
</comment>
<sequence length="563" mass="64558">MNQSSKLTKQFAGKTSLFCPNISDEYLLDESLYATDNLCDGTTSKMSVKRCTSGLKSGNSNENVQNVEIVSSQQSLSGTNDSLLLSSLMNKNVTLLKENTVYRSLINKQAMQIELLENKLKLLHVDETENNNQTAESRKVETLQKYCEELQKQNFEMKEFLHDYGLMWIGRQTTEHVTNEKNENSIKFDKTIFNRLVQQIHLLNKWNSNNAGNRTKVTPQPNSSNVVYLRNQSPIPLILYADGLCFNSGPFRLYKNHDTLQFVQDILDGYFPSELQSSYPNGIQFKLVDRHTTNYVPLKKSKPFLSSGYKLGSSLVDERHVNHEVFTSDKKYVLKNDTNDEVSITKVENQAETECNELITQTLDASERDRKITFNQLIKRLPEYKLTRSGQMISIREDIKNEFGKPVNIPTVKTIETDYLFKNDIINKDKLKSELITLKIYSENGSEIYNVEIHPKNTIEQLYSVLDQARSTTLSKVNRNYRLVSMNSCNSVKNSNELCYRQSLVDLSSTLVESGIIDRTTLRMEILPKELTKIQTQFDVDNPLSAQQSRVWSQNESLTSDNI</sequence>
<gene>
    <name evidence="11" type="ORF">MN116_006807</name>
</gene>
<protein>
    <recommendedName>
        <fullName evidence="7">UBX domain-containing protein 11</fullName>
    </recommendedName>
    <alternativeName>
        <fullName evidence="9">Socius</fullName>
    </alternativeName>
    <alternativeName>
        <fullName evidence="8">UBX domain-containing protein 5</fullName>
    </alternativeName>
</protein>
<dbReference type="Proteomes" id="UP001292079">
    <property type="component" value="Unassembled WGS sequence"/>
</dbReference>
<accession>A0AAE1Z9I0</accession>
<evidence type="ECO:0000313" key="12">
    <source>
        <dbReference type="Proteomes" id="UP001292079"/>
    </source>
</evidence>
<dbReference type="AlphaFoldDB" id="A0AAE1Z9I0"/>
<dbReference type="Gene3D" id="3.30.420.210">
    <property type="entry name" value="SEP domain"/>
    <property type="match status" value="1"/>
</dbReference>